<dbReference type="CDD" id="cd11480">
    <property type="entry name" value="SLC5sbd_u4"/>
    <property type="match status" value="1"/>
</dbReference>
<keyword evidence="4" id="KW-1003">Cell membrane</keyword>
<feature type="transmembrane region" description="Helical" evidence="11">
    <location>
        <begin position="54"/>
        <end position="77"/>
    </location>
</feature>
<evidence type="ECO:0000256" key="6">
    <source>
        <dbReference type="ARBA" id="ARBA00022847"/>
    </source>
</evidence>
<evidence type="ECO:0000313" key="12">
    <source>
        <dbReference type="EMBL" id="MDA0181876.1"/>
    </source>
</evidence>
<feature type="transmembrane region" description="Helical" evidence="11">
    <location>
        <begin position="441"/>
        <end position="464"/>
    </location>
</feature>
<evidence type="ECO:0000256" key="7">
    <source>
        <dbReference type="ARBA" id="ARBA00022989"/>
    </source>
</evidence>
<dbReference type="Pfam" id="PF00474">
    <property type="entry name" value="SSF"/>
    <property type="match status" value="1"/>
</dbReference>
<dbReference type="GO" id="GO:0005886">
    <property type="term" value="C:plasma membrane"/>
    <property type="evidence" value="ECO:0007669"/>
    <property type="project" value="UniProtKB-SubCell"/>
</dbReference>
<keyword evidence="7 11" id="KW-1133">Transmembrane helix</keyword>
<dbReference type="GO" id="GO:0015123">
    <property type="term" value="F:acetate transmembrane transporter activity"/>
    <property type="evidence" value="ECO:0007669"/>
    <property type="project" value="TreeGrafter"/>
</dbReference>
<feature type="region of interest" description="Disordered" evidence="10">
    <location>
        <begin position="517"/>
        <end position="545"/>
    </location>
</feature>
<feature type="transmembrane region" description="Helical" evidence="11">
    <location>
        <begin position="384"/>
        <end position="403"/>
    </location>
</feature>
<proteinExistence type="inferred from homology"/>
<dbReference type="InterPro" id="IPR050277">
    <property type="entry name" value="Sodium:Solute_Symporter"/>
</dbReference>
<protein>
    <recommendedName>
        <fullName evidence="14">Cation acetate symporter</fullName>
    </recommendedName>
</protein>
<evidence type="ECO:0000256" key="3">
    <source>
        <dbReference type="ARBA" id="ARBA00022448"/>
    </source>
</evidence>
<evidence type="ECO:0000256" key="8">
    <source>
        <dbReference type="ARBA" id="ARBA00023136"/>
    </source>
</evidence>
<dbReference type="InterPro" id="IPR001734">
    <property type="entry name" value="Na/solute_symporter"/>
</dbReference>
<feature type="transmembrane region" description="Helical" evidence="11">
    <location>
        <begin position="83"/>
        <end position="101"/>
    </location>
</feature>
<dbReference type="PANTHER" id="PTHR48086:SF6">
    <property type="entry name" value="CATION_ACETATE SYMPORTER ACTP"/>
    <property type="match status" value="1"/>
</dbReference>
<feature type="transmembrane region" description="Helical" evidence="11">
    <location>
        <begin position="336"/>
        <end position="364"/>
    </location>
</feature>
<name>A0A9X3N9E0_9ACTN</name>
<keyword evidence="8 11" id="KW-0472">Membrane</keyword>
<organism evidence="12 13">
    <name type="scientific">Solirubrobacter phytolaccae</name>
    <dbReference type="NCBI Taxonomy" id="1404360"/>
    <lineage>
        <taxon>Bacteria</taxon>
        <taxon>Bacillati</taxon>
        <taxon>Actinomycetota</taxon>
        <taxon>Thermoleophilia</taxon>
        <taxon>Solirubrobacterales</taxon>
        <taxon>Solirubrobacteraceae</taxon>
        <taxon>Solirubrobacter</taxon>
    </lineage>
</organism>
<dbReference type="PANTHER" id="PTHR48086">
    <property type="entry name" value="SODIUM/PROLINE SYMPORTER-RELATED"/>
    <property type="match status" value="1"/>
</dbReference>
<evidence type="ECO:0000256" key="4">
    <source>
        <dbReference type="ARBA" id="ARBA00022475"/>
    </source>
</evidence>
<feature type="transmembrane region" description="Helical" evidence="11">
    <location>
        <begin position="158"/>
        <end position="181"/>
    </location>
</feature>
<dbReference type="Gene3D" id="1.20.1730.10">
    <property type="entry name" value="Sodium/glucose cotransporter"/>
    <property type="match status" value="1"/>
</dbReference>
<dbReference type="AlphaFoldDB" id="A0A9X3N9E0"/>
<comment type="similarity">
    <text evidence="2 9">Belongs to the sodium:solute symporter (SSF) (TC 2.A.21) family.</text>
</comment>
<comment type="caution">
    <text evidence="12">The sequence shown here is derived from an EMBL/GenBank/DDBJ whole genome shotgun (WGS) entry which is preliminary data.</text>
</comment>
<dbReference type="GO" id="GO:0015293">
    <property type="term" value="F:symporter activity"/>
    <property type="evidence" value="ECO:0007669"/>
    <property type="project" value="UniProtKB-KW"/>
</dbReference>
<comment type="subcellular location">
    <subcellularLocation>
        <location evidence="1">Cell membrane</location>
        <topology evidence="1">Multi-pass membrane protein</topology>
    </subcellularLocation>
</comment>
<evidence type="ECO:0000256" key="10">
    <source>
        <dbReference type="SAM" id="MobiDB-lite"/>
    </source>
</evidence>
<keyword evidence="13" id="KW-1185">Reference proteome</keyword>
<feature type="transmembrane region" description="Helical" evidence="11">
    <location>
        <begin position="277"/>
        <end position="302"/>
    </location>
</feature>
<evidence type="ECO:0000256" key="5">
    <source>
        <dbReference type="ARBA" id="ARBA00022692"/>
    </source>
</evidence>
<feature type="transmembrane region" description="Helical" evidence="11">
    <location>
        <begin position="409"/>
        <end position="434"/>
    </location>
</feature>
<dbReference type="InterPro" id="IPR038377">
    <property type="entry name" value="Na/Glc_symporter_sf"/>
</dbReference>
<feature type="transmembrane region" description="Helical" evidence="11">
    <location>
        <begin position="12"/>
        <end position="33"/>
    </location>
</feature>
<keyword evidence="6" id="KW-0769">Symport</keyword>
<dbReference type="Proteomes" id="UP001147653">
    <property type="component" value="Unassembled WGS sequence"/>
</dbReference>
<dbReference type="PROSITE" id="PS51257">
    <property type="entry name" value="PROKAR_LIPOPROTEIN"/>
    <property type="match status" value="1"/>
</dbReference>
<evidence type="ECO:0000256" key="1">
    <source>
        <dbReference type="ARBA" id="ARBA00004651"/>
    </source>
</evidence>
<dbReference type="RefSeq" id="WP_270026231.1">
    <property type="nucleotide sequence ID" value="NZ_JAPDDP010000027.1"/>
</dbReference>
<feature type="transmembrane region" description="Helical" evidence="11">
    <location>
        <begin position="188"/>
        <end position="207"/>
    </location>
</feature>
<evidence type="ECO:0008006" key="14">
    <source>
        <dbReference type="Google" id="ProtNLM"/>
    </source>
</evidence>
<dbReference type="GO" id="GO:0006847">
    <property type="term" value="P:plasma membrane acetate transport"/>
    <property type="evidence" value="ECO:0007669"/>
    <property type="project" value="TreeGrafter"/>
</dbReference>
<dbReference type="PROSITE" id="PS50283">
    <property type="entry name" value="NA_SOLUT_SYMP_3"/>
    <property type="match status" value="1"/>
</dbReference>
<dbReference type="EMBL" id="JAPDDP010000027">
    <property type="protein sequence ID" value="MDA0181876.1"/>
    <property type="molecule type" value="Genomic_DNA"/>
</dbReference>
<gene>
    <name evidence="12" type="ORF">OJ997_16350</name>
</gene>
<feature type="transmembrane region" description="Helical" evidence="11">
    <location>
        <begin position="127"/>
        <end position="152"/>
    </location>
</feature>
<accession>A0A9X3N9E0</accession>
<evidence type="ECO:0000256" key="2">
    <source>
        <dbReference type="ARBA" id="ARBA00006434"/>
    </source>
</evidence>
<reference evidence="12" key="1">
    <citation type="submission" date="2022-10" db="EMBL/GenBank/DDBJ databases">
        <title>The WGS of Solirubrobacter phytolaccae KCTC 29190.</title>
        <authorList>
            <person name="Jiang Z."/>
        </authorList>
    </citation>
    <scope>NUCLEOTIDE SEQUENCE</scope>
    <source>
        <strain evidence="12">KCTC 29190</strain>
    </source>
</reference>
<evidence type="ECO:0000256" key="9">
    <source>
        <dbReference type="RuleBase" id="RU362091"/>
    </source>
</evidence>
<feature type="transmembrane region" description="Helical" evidence="11">
    <location>
        <begin position="241"/>
        <end position="265"/>
    </location>
</feature>
<sequence length="545" mass="56119">MRTLAATGDFNGLAVAVFACVLALTLLITRWAAKRTHSATEFYAAGRGISGRANGVATAGDYLSASTFLGYAGLMYLYGFDGWIIGLGACLSFLPVLYLLAERMRNAGKFTVADVLAFRLKARPVRVATAINTLLISGIYLVAQLVGAGAVIEALAGISFPVAVLICGVFMVVYVVFGGMLATTWVQIIKAVMLMIAGAAVSVAVLAKFNFNPSALLDSAAANHPDGDAIKGPGTYLTSPILVISTGITIFIGTAGLPHILTRFFTVPDSNAARKSVLYTIGIIATFTAMVTIIGFGARAILGQGASEAVGKGGNNAAPLLAGELGGGVGTVGGDIALALFSAAAFATILAVVAGLVIASAGAIAHDLWKNVLGRGTEGDERKVARIASIGVGVFAILGTLMVGSGFNVTVLVSMAFVFAASANFPPLILALLWRRFNTTGALTGIAFGIVASVVMIVLSPPVWPGPDSQGSPSPLTFPGLVTIPIGFLGCWLGTMLSRREETTDATYDELLVRSETGIGSEGGPELRRSGRFERSSEPSTVDVS</sequence>
<keyword evidence="5 11" id="KW-0812">Transmembrane</keyword>
<keyword evidence="3" id="KW-0813">Transport</keyword>
<feature type="transmembrane region" description="Helical" evidence="11">
    <location>
        <begin position="476"/>
        <end position="495"/>
    </location>
</feature>
<feature type="compositionally biased region" description="Basic and acidic residues" evidence="10">
    <location>
        <begin position="525"/>
        <end position="537"/>
    </location>
</feature>
<evidence type="ECO:0000256" key="11">
    <source>
        <dbReference type="SAM" id="Phobius"/>
    </source>
</evidence>
<evidence type="ECO:0000313" key="13">
    <source>
        <dbReference type="Proteomes" id="UP001147653"/>
    </source>
</evidence>